<feature type="region of interest" description="Disordered" evidence="1">
    <location>
        <begin position="36"/>
        <end position="108"/>
    </location>
</feature>
<keyword evidence="2" id="KW-0472">Membrane</keyword>
<organism evidence="4 5">
    <name type="scientific">Streptomyces noursei</name>
    <name type="common">Streptomyces albulus</name>
    <dbReference type="NCBI Taxonomy" id="1971"/>
    <lineage>
        <taxon>Bacteria</taxon>
        <taxon>Bacillati</taxon>
        <taxon>Actinomycetota</taxon>
        <taxon>Actinomycetes</taxon>
        <taxon>Kitasatosporales</taxon>
        <taxon>Streptomycetaceae</taxon>
        <taxon>Streptomyces</taxon>
    </lineage>
</organism>
<evidence type="ECO:0000313" key="4">
    <source>
        <dbReference type="EMBL" id="PNE39242.1"/>
    </source>
</evidence>
<dbReference type="Proteomes" id="UP000236047">
    <property type="component" value="Unassembled WGS sequence"/>
</dbReference>
<feature type="transmembrane region" description="Helical" evidence="2">
    <location>
        <begin position="113"/>
        <end position="132"/>
    </location>
</feature>
<keyword evidence="5" id="KW-1185">Reference proteome</keyword>
<evidence type="ECO:0008006" key="6">
    <source>
        <dbReference type="Google" id="ProtNLM"/>
    </source>
</evidence>
<dbReference type="PROSITE" id="PS51318">
    <property type="entry name" value="TAT"/>
    <property type="match status" value="1"/>
</dbReference>
<protein>
    <recommendedName>
        <fullName evidence="6">Cell wall protein</fullName>
    </recommendedName>
</protein>
<sequence length="140" mass="13944">MTARRPLLTAAAAGSVLFALWFVPSANAIVEDDGATHSGLRAESAPAAPGQANVSDPSGAQRHTGDGSAEKKNSDTRESGIGSTTTRPGGAPAENGGPAHYLADTGSLDTTPYAVGGAACLVLGAALVGYSVHRTRDETA</sequence>
<comment type="caution">
    <text evidence="4">The sequence shown here is derived from an EMBL/GenBank/DDBJ whole genome shotgun (WGS) entry which is preliminary data.</text>
</comment>
<keyword evidence="2" id="KW-0812">Transmembrane</keyword>
<evidence type="ECO:0000256" key="1">
    <source>
        <dbReference type="SAM" id="MobiDB-lite"/>
    </source>
</evidence>
<name>A0A2N8PE05_STRNR</name>
<feature type="signal peptide" evidence="3">
    <location>
        <begin position="1"/>
        <end position="28"/>
    </location>
</feature>
<dbReference type="InterPro" id="IPR006311">
    <property type="entry name" value="TAT_signal"/>
</dbReference>
<dbReference type="EMBL" id="LJSN01000003">
    <property type="protein sequence ID" value="PNE39242.1"/>
    <property type="molecule type" value="Genomic_DNA"/>
</dbReference>
<dbReference type="AlphaFoldDB" id="A0A2N8PE05"/>
<dbReference type="RefSeq" id="WP_073445942.1">
    <property type="nucleotide sequence ID" value="NZ_LJSN01000003.1"/>
</dbReference>
<feature type="chain" id="PRO_5014905909" description="Cell wall protein" evidence="3">
    <location>
        <begin position="29"/>
        <end position="140"/>
    </location>
</feature>
<evidence type="ECO:0000256" key="3">
    <source>
        <dbReference type="SAM" id="SignalP"/>
    </source>
</evidence>
<reference evidence="5" key="1">
    <citation type="submission" date="2015-09" db="EMBL/GenBank/DDBJ databases">
        <authorList>
            <person name="Graham D.E."/>
            <person name="Mahan K.M."/>
            <person name="Klingeman D.M."/>
            <person name="Fida T."/>
            <person name="Giannone R.J."/>
            <person name="Hettich R.L."/>
            <person name="Parry R.J."/>
            <person name="Spain J.C."/>
        </authorList>
    </citation>
    <scope>NUCLEOTIDE SEQUENCE [LARGE SCALE GENOMIC DNA]</scope>
    <source>
        <strain evidence="5">JCM 4701</strain>
    </source>
</reference>
<keyword evidence="2" id="KW-1133">Transmembrane helix</keyword>
<evidence type="ECO:0000256" key="2">
    <source>
        <dbReference type="SAM" id="Phobius"/>
    </source>
</evidence>
<proteinExistence type="predicted"/>
<evidence type="ECO:0000313" key="5">
    <source>
        <dbReference type="Proteomes" id="UP000236047"/>
    </source>
</evidence>
<accession>A0A2N8PE05</accession>
<feature type="compositionally biased region" description="Basic and acidic residues" evidence="1">
    <location>
        <begin position="63"/>
        <end position="78"/>
    </location>
</feature>
<feature type="compositionally biased region" description="Low complexity" evidence="1">
    <location>
        <begin position="88"/>
        <end position="99"/>
    </location>
</feature>
<keyword evidence="3" id="KW-0732">Signal</keyword>
<gene>
    <name evidence="4" type="ORF">AOB60_35690</name>
</gene>